<feature type="transmembrane region" description="Helical" evidence="1">
    <location>
        <begin position="242"/>
        <end position="267"/>
    </location>
</feature>
<sequence length="277" mass="29163">MSIIPSTPVVQGSGKASLRLDGDALLLSRPHEEARIPLPAVERIRAEGRSLTVELTAPAGSTRYVHRIDGASAAAASMFAEAVNAALAGTPGRDTSADGTALVETRSLPRSRRSTKLRRILWMSAGALALLVVLCVIAARAGEAVAIVVFIPLGLISTAALAVGANALFNWYREWRLTRHGITTFAAEVPERPGMYLYTDPAGRIRHVFTWAGGIAVKVCYDSRDAGDVVLPRPALLRRGELSLGLFLAFCGAGGFVGLVAMTVGAVDGSMNFSEPA</sequence>
<keyword evidence="1" id="KW-1133">Transmembrane helix</keyword>
<evidence type="ECO:0008006" key="4">
    <source>
        <dbReference type="Google" id="ProtNLM"/>
    </source>
</evidence>
<name>A0ABY6R5B3_9ACTN</name>
<dbReference type="Proteomes" id="UP001164506">
    <property type="component" value="Chromosome"/>
</dbReference>
<keyword evidence="1" id="KW-0812">Transmembrane</keyword>
<dbReference type="EMBL" id="CP084204">
    <property type="protein sequence ID" value="UZX24072.1"/>
    <property type="molecule type" value="Genomic_DNA"/>
</dbReference>
<accession>A0ABY6R5B3</accession>
<reference evidence="2" key="1">
    <citation type="submission" date="2021-09" db="EMBL/GenBank/DDBJ databases">
        <title>Complete genome sequence and metabolic characterization of Streptomyces tanashiensis DSM 731 the producer of antibacterial Kalafungin and diverse secondary metabolites.</title>
        <authorList>
            <person name="Abbasi M.N."/>
            <person name="Anwar M.N."/>
            <person name="Alam K."/>
            <person name="Shoaib M."/>
            <person name="Lin Z."/>
            <person name="Hayat M."/>
            <person name="Ali M.I."/>
            <person name="Malik H.M.T."/>
            <person name="Ahmed I."/>
            <person name="Li A."/>
            <person name="Hailong Wang H."/>
            <person name="Zhang Y."/>
        </authorList>
    </citation>
    <scope>NUCLEOTIDE SEQUENCE</scope>
    <source>
        <strain evidence="2">Kala</strain>
    </source>
</reference>
<organism evidence="2 3">
    <name type="scientific">Streptomyces tanashiensis</name>
    <dbReference type="NCBI Taxonomy" id="67367"/>
    <lineage>
        <taxon>Bacteria</taxon>
        <taxon>Bacillati</taxon>
        <taxon>Actinomycetota</taxon>
        <taxon>Actinomycetes</taxon>
        <taxon>Kitasatosporales</taxon>
        <taxon>Streptomycetaceae</taxon>
        <taxon>Streptomyces</taxon>
    </lineage>
</organism>
<protein>
    <recommendedName>
        <fullName evidence="4">DUF2244 domain-containing protein</fullName>
    </recommendedName>
</protein>
<gene>
    <name evidence="2" type="ORF">LDH80_26690</name>
</gene>
<dbReference type="RefSeq" id="WP_267259549.1">
    <property type="nucleotide sequence ID" value="NZ_CP084204.1"/>
</dbReference>
<evidence type="ECO:0000256" key="1">
    <source>
        <dbReference type="SAM" id="Phobius"/>
    </source>
</evidence>
<feature type="transmembrane region" description="Helical" evidence="1">
    <location>
        <begin position="145"/>
        <end position="169"/>
    </location>
</feature>
<keyword evidence="1" id="KW-0472">Membrane</keyword>
<proteinExistence type="predicted"/>
<feature type="transmembrane region" description="Helical" evidence="1">
    <location>
        <begin position="120"/>
        <end position="139"/>
    </location>
</feature>
<evidence type="ECO:0000313" key="3">
    <source>
        <dbReference type="Proteomes" id="UP001164506"/>
    </source>
</evidence>
<keyword evidence="3" id="KW-1185">Reference proteome</keyword>
<evidence type="ECO:0000313" key="2">
    <source>
        <dbReference type="EMBL" id="UZX24072.1"/>
    </source>
</evidence>
<dbReference type="GeneID" id="95603104"/>